<comment type="subcellular location">
    <subcellularLocation>
        <location evidence="1">Cell membrane</location>
        <topology evidence="1">Multi-pass membrane protein</topology>
    </subcellularLocation>
</comment>
<reference evidence="8 9" key="1">
    <citation type="journal article" date="2009" name="Int. J. Syst. Evol. Microbiol.">
        <title>Paenibacillus contaminans sp. nov., isolated from a contaminated laboratory plate.</title>
        <authorList>
            <person name="Chou J.H."/>
            <person name="Lee J.H."/>
            <person name="Lin M.C."/>
            <person name="Chang P.S."/>
            <person name="Arun A.B."/>
            <person name="Young C.C."/>
            <person name="Chen W.M."/>
        </authorList>
    </citation>
    <scope>NUCLEOTIDE SEQUENCE [LARGE SCALE GENOMIC DNA]</scope>
    <source>
        <strain evidence="8 9">CKOBP-6</strain>
    </source>
</reference>
<dbReference type="GO" id="GO:0005886">
    <property type="term" value="C:plasma membrane"/>
    <property type="evidence" value="ECO:0007669"/>
    <property type="project" value="UniProtKB-SubCell"/>
</dbReference>
<evidence type="ECO:0000313" key="9">
    <source>
        <dbReference type="Proteomes" id="UP000250369"/>
    </source>
</evidence>
<feature type="transmembrane region" description="Helical" evidence="6">
    <location>
        <begin position="83"/>
        <end position="101"/>
    </location>
</feature>
<comment type="caution">
    <text evidence="8">The sequence shown here is derived from an EMBL/GenBank/DDBJ whole genome shotgun (WGS) entry which is preliminary data.</text>
</comment>
<dbReference type="Gene3D" id="3.30.70.120">
    <property type="match status" value="1"/>
</dbReference>
<dbReference type="CDD" id="cd16380">
    <property type="entry name" value="YitT_C"/>
    <property type="match status" value="1"/>
</dbReference>
<dbReference type="InterPro" id="IPR051461">
    <property type="entry name" value="UPF0750_membrane"/>
</dbReference>
<dbReference type="PIRSF" id="PIRSF006483">
    <property type="entry name" value="Membrane_protein_YitT"/>
    <property type="match status" value="1"/>
</dbReference>
<proteinExistence type="predicted"/>
<dbReference type="AlphaFoldDB" id="A0A329MND4"/>
<accession>A0A329MND4</accession>
<dbReference type="InterPro" id="IPR015867">
    <property type="entry name" value="N-reg_PII/ATP_PRibTrfase_C"/>
</dbReference>
<evidence type="ECO:0000256" key="4">
    <source>
        <dbReference type="ARBA" id="ARBA00022989"/>
    </source>
</evidence>
<keyword evidence="9" id="KW-1185">Reference proteome</keyword>
<feature type="transmembrane region" description="Helical" evidence="6">
    <location>
        <begin position="56"/>
        <end position="76"/>
    </location>
</feature>
<dbReference type="EMBL" id="QMFB01000005">
    <property type="protein sequence ID" value="RAV21284.1"/>
    <property type="molecule type" value="Genomic_DNA"/>
</dbReference>
<dbReference type="Pfam" id="PF10035">
    <property type="entry name" value="DUF2179"/>
    <property type="match status" value="1"/>
</dbReference>
<feature type="transmembrane region" description="Helical" evidence="6">
    <location>
        <begin position="158"/>
        <end position="188"/>
    </location>
</feature>
<protein>
    <recommendedName>
        <fullName evidence="7">DUF2179 domain-containing protein</fullName>
    </recommendedName>
</protein>
<evidence type="ECO:0000256" key="6">
    <source>
        <dbReference type="SAM" id="Phobius"/>
    </source>
</evidence>
<feature type="domain" description="DUF2179" evidence="7">
    <location>
        <begin position="226"/>
        <end position="280"/>
    </location>
</feature>
<name>A0A329MND4_9BACL</name>
<keyword evidence="2" id="KW-1003">Cell membrane</keyword>
<keyword evidence="4 6" id="KW-1133">Transmembrane helix</keyword>
<dbReference type="Proteomes" id="UP000250369">
    <property type="component" value="Unassembled WGS sequence"/>
</dbReference>
<evidence type="ECO:0000313" key="8">
    <source>
        <dbReference type="EMBL" id="RAV21284.1"/>
    </source>
</evidence>
<evidence type="ECO:0000259" key="7">
    <source>
        <dbReference type="Pfam" id="PF10035"/>
    </source>
</evidence>
<evidence type="ECO:0000256" key="3">
    <source>
        <dbReference type="ARBA" id="ARBA00022692"/>
    </source>
</evidence>
<keyword evidence="3 6" id="KW-0812">Transmembrane</keyword>
<organism evidence="8 9">
    <name type="scientific">Paenibacillus contaminans</name>
    <dbReference type="NCBI Taxonomy" id="450362"/>
    <lineage>
        <taxon>Bacteria</taxon>
        <taxon>Bacillati</taxon>
        <taxon>Bacillota</taxon>
        <taxon>Bacilli</taxon>
        <taxon>Bacillales</taxon>
        <taxon>Paenibacillaceae</taxon>
        <taxon>Paenibacillus</taxon>
    </lineage>
</organism>
<dbReference type="OrthoDB" id="265478at2"/>
<keyword evidence="5 6" id="KW-0472">Membrane</keyword>
<evidence type="ECO:0000256" key="1">
    <source>
        <dbReference type="ARBA" id="ARBA00004651"/>
    </source>
</evidence>
<dbReference type="InterPro" id="IPR019264">
    <property type="entry name" value="DUF2179"/>
</dbReference>
<feature type="transmembrane region" description="Helical" evidence="6">
    <location>
        <begin position="17"/>
        <end position="36"/>
    </location>
</feature>
<evidence type="ECO:0000256" key="5">
    <source>
        <dbReference type="ARBA" id="ARBA00023136"/>
    </source>
</evidence>
<dbReference type="Pfam" id="PF02588">
    <property type="entry name" value="YitT_membrane"/>
    <property type="match status" value="1"/>
</dbReference>
<gene>
    <name evidence="8" type="ORF">DQG23_11540</name>
</gene>
<dbReference type="InterPro" id="IPR003740">
    <property type="entry name" value="YitT"/>
</dbReference>
<dbReference type="PANTHER" id="PTHR33545:SF2">
    <property type="entry name" value="UPF0750 MEMBRANE PROTEIN YDEO"/>
    <property type="match status" value="1"/>
</dbReference>
<feature type="transmembrane region" description="Helical" evidence="6">
    <location>
        <begin position="113"/>
        <end position="131"/>
    </location>
</feature>
<dbReference type="PANTHER" id="PTHR33545">
    <property type="entry name" value="UPF0750 MEMBRANE PROTEIN YITT-RELATED"/>
    <property type="match status" value="1"/>
</dbReference>
<sequence length="289" mass="31129">MGVASRQVNISKKITKAIAVIAGGIITAYGLEAVLIPNSVSDGGVTGLSIVGSQWMGLPLALLIALLNIPFIFLGYKQIGKSFAIYSVLGIASLAVGTTMMHHIPPIIKGDTLLITVVGGIIIGFGMGLALRNGGALDGIDMLAVLLSRKLPFGTSDLILFLNLFVFVVVSTVFGFQGAILSGIAYFIASKVIHIVEEGLSGAKTYKIITSQAEEMIETIRDRLGRSSTYTFVHGGYSNEQFREITCVINRMEESKMREIINEIDDKAFIIVYDIAEVKGGNFRKRDIH</sequence>
<evidence type="ECO:0000256" key="2">
    <source>
        <dbReference type="ARBA" id="ARBA00022475"/>
    </source>
</evidence>